<dbReference type="InterPro" id="IPR011049">
    <property type="entry name" value="Serralysin-like_metalloprot_C"/>
</dbReference>
<feature type="region of interest" description="Disordered" evidence="1">
    <location>
        <begin position="1451"/>
        <end position="1522"/>
    </location>
</feature>
<feature type="domain" description="Trimeric autotransporter adhesin YadA-like head" evidence="2">
    <location>
        <begin position="579"/>
        <end position="604"/>
    </location>
</feature>
<protein>
    <submittedName>
        <fullName evidence="5">ESPR-type extended signal peptide-containing protein</fullName>
    </submittedName>
</protein>
<dbReference type="RefSeq" id="WP_334254629.1">
    <property type="nucleotide sequence ID" value="NZ_JBAJJM010000024.1"/>
</dbReference>
<feature type="domain" description="Trimeric autotransporter adhesin YadA-like stalk" evidence="3">
    <location>
        <begin position="1308"/>
        <end position="1347"/>
    </location>
</feature>
<feature type="domain" description="ESPR" evidence="4">
    <location>
        <begin position="1"/>
        <end position="39"/>
    </location>
</feature>
<evidence type="ECO:0000313" key="6">
    <source>
        <dbReference type="Proteomes" id="UP001432017"/>
    </source>
</evidence>
<feature type="domain" description="Trimeric autotransporter adhesin YadA-like head" evidence="2">
    <location>
        <begin position="898"/>
        <end position="924"/>
    </location>
</feature>
<feature type="compositionally biased region" description="Basic and acidic residues" evidence="1">
    <location>
        <begin position="1362"/>
        <end position="1373"/>
    </location>
</feature>
<dbReference type="Pfam" id="PF13018">
    <property type="entry name" value="ESPR"/>
    <property type="match status" value="1"/>
</dbReference>
<evidence type="ECO:0000259" key="4">
    <source>
        <dbReference type="Pfam" id="PF13018"/>
    </source>
</evidence>
<evidence type="ECO:0000259" key="3">
    <source>
        <dbReference type="Pfam" id="PF05662"/>
    </source>
</evidence>
<dbReference type="InterPro" id="IPR008640">
    <property type="entry name" value="Adhesin_Head_dom"/>
</dbReference>
<evidence type="ECO:0000259" key="2">
    <source>
        <dbReference type="Pfam" id="PF05658"/>
    </source>
</evidence>
<dbReference type="InterPro" id="IPR024973">
    <property type="entry name" value="ESPR"/>
</dbReference>
<feature type="domain" description="Trimeric autotransporter adhesin YadA-like head" evidence="2">
    <location>
        <begin position="1009"/>
        <end position="1030"/>
    </location>
</feature>
<sequence>MNKIFKIVFNKETGVFTAVAEFAKAQGKSSSCTVGSKSSRFVAQTFTLTALAAGMMLSSSVWAYSSLNGRVTGGDADKTLAMMDNAVVQASEGIAIGNGAISYSNSSGQAAQNVALGHEAKAITGGVAIGYQANTLNSSGQRGENQQSVAIGYQTVASGDQSTALGAQAKAAGNSSVAIGGDDLDKVASSQPPVWNNQTLTAEQAKAFNNTAAAKKYEQLTGDILVHFENSLVGGNQVTRTPGMPNRYTGTEAGEGSVAVGVQSQAKGALATAFGTRTSASGTASVALGVGALATKDGSFAGAAGAQSTGISSIALGTGSKAQGNQSLAMGDSAQATADNAYAIGTDAKATEVGAIAQGLTANASAVSAISIGRETNATKENAVALSRLANATGEAANAIGFRSEAHGTNSVALGTQTVAAAGATAAVAIGEQANASNTKSIAIGAASKSSGDKSIAVGDSANATNTHSFAMGGQSLSTGTNAVAVGSNTKATGNFSTAISNNANASAHQSLAVGVDSVASKTYATAIGSSAKAMGTGSYAGGREANATADYAIAVGNKASSAANGSIAIGNESSVISTGTNSVALGYKASATQQSSTSLGREATTASNYSTAVGANANVGENLIGAVALGTFSTAQAGVSTNEATVNGITYSGFAGNSILHRSGTESYVVSVGDANTKRQIQNVAAGQITNTSTDAINGSQLYMVADEVAKSREKVTSDDKTVTVKESKDSSSSTVFDLSINKSKLQVRQPADDFVYPDAVVVEAATGKVFAPNEEPAPTFVTADVLANTVANSGFRVAGNGTATEEVVNPGDTVNFVDGNGTKATASVVDGKNTVKYDVKVDNNTIKVGTDGNLTVNTDALPKAETPKNYFHTNATGQVQTGNDTNLDNVDGIGGAKGVNALAAGINAQANKQGDMAIGTGAVADGFDTNPDATNSGSAMAIGTNAKANGFVSMALGEESNATKNGALAVGSKAKATEGSAVALGRGAVSSGESATALGASSTAAAKFSIASGVQSQAVGIQSIALGRASVSGSQTATDTIAIGSSSKATETNGIAIGTSTVVSVVDGVALGSKSVASTDKGIVGANPLDANKDESPAWKSTAAAVSVGDVGNGITRQITSVAAGTEDTDAVNVAQLKAVANAARTKVVEGDNIDVSESKNDDGSITYTVATKKDLVVDSVKAGDTTINNEGLKVGDVTVTNSPITVNGDTVNNINEAINKTAEQAFKPLTFGGDKGNDVTRKLGEKVNVKGGATGELSSGNIAVEADGTDTLNIKLAKELKDINSITINNGPTINNNGINMDGDKITNLKDGEDDGDAVNVKQLKESKETVISKDNSIKVTTGKNANGANEFDLSVNKTELKDDNKDGKVDAPSNEDGDKLVDAKTVADAINNSGFKLTTSASAGEVSGTTEELINPGDIVTIDAGNNIKVTQAAGKITVETKDNVTFGEKGEDGKPGKDGSVGVNGKDGSAVTLNGKDGSIGLNGKDGKDGLTFKSEAGPQGVNGDKGENGLPGKDGTTRIVYQPTNPDGTPNGEPEQVATLNDGLIFTGNNEALNRHKLNTVVKIVGDGVDKAASDSFKSAVGNINVVADKNDTLTIQLNKDLKDIDSITVNNGPTINGDGINMNGDTITNLGDGKEDGDAVNVKQMKASRTTVTSSDNSISVVDTNNGKGDNFAYDIKVNNQAVVENAQ</sequence>
<feature type="domain" description="Trimeric autotransporter adhesin YadA-like head" evidence="2">
    <location>
        <begin position="392"/>
        <end position="417"/>
    </location>
</feature>
<dbReference type="SUPFAM" id="SSF101967">
    <property type="entry name" value="Adhesin YadA, collagen-binding domain"/>
    <property type="match status" value="6"/>
</dbReference>
<feature type="compositionally biased region" description="Basic and acidic residues" evidence="1">
    <location>
        <begin position="1451"/>
        <end position="1462"/>
    </location>
</feature>
<feature type="region of interest" description="Disordered" evidence="1">
    <location>
        <begin position="1348"/>
        <end position="1382"/>
    </location>
</feature>
<dbReference type="EMBL" id="JBAJJM010000024">
    <property type="protein sequence ID" value="MEG9476751.1"/>
    <property type="molecule type" value="Genomic_DNA"/>
</dbReference>
<feature type="domain" description="Trimeric autotransporter adhesin YadA-like head" evidence="2">
    <location>
        <begin position="451"/>
        <end position="476"/>
    </location>
</feature>
<accession>A0ABU7ZH11</accession>
<feature type="domain" description="Trimeric autotransporter adhesin YadA-like head" evidence="2">
    <location>
        <begin position="479"/>
        <end position="500"/>
    </location>
</feature>
<proteinExistence type="predicted"/>
<feature type="domain" description="Trimeric autotransporter adhesin YadA-like head" evidence="2">
    <location>
        <begin position="146"/>
        <end position="169"/>
    </location>
</feature>
<feature type="domain" description="Trimeric autotransporter adhesin YadA-like head" evidence="2">
    <location>
        <begin position="506"/>
        <end position="532"/>
    </location>
</feature>
<feature type="domain" description="Trimeric autotransporter adhesin YadA-like stalk" evidence="3">
    <location>
        <begin position="1120"/>
        <end position="1155"/>
    </location>
</feature>
<feature type="domain" description="Trimeric autotransporter adhesin YadA-like stalk" evidence="3">
    <location>
        <begin position="681"/>
        <end position="721"/>
    </location>
</feature>
<feature type="domain" description="Trimeric autotransporter adhesin YadA-like head" evidence="2">
    <location>
        <begin position="981"/>
        <end position="1004"/>
    </location>
</feature>
<feature type="domain" description="Trimeric autotransporter adhesin YadA-like head" evidence="2">
    <location>
        <begin position="548"/>
        <end position="574"/>
    </location>
</feature>
<dbReference type="Pfam" id="PF05662">
    <property type="entry name" value="YadA_stalk"/>
    <property type="match status" value="4"/>
</dbReference>
<evidence type="ECO:0000313" key="5">
    <source>
        <dbReference type="EMBL" id="MEG9476751.1"/>
    </source>
</evidence>
<feature type="domain" description="Trimeric autotransporter adhesin YadA-like head" evidence="2">
    <location>
        <begin position="309"/>
        <end position="334"/>
    </location>
</feature>
<feature type="domain" description="Trimeric autotransporter adhesin YadA-like head" evidence="2">
    <location>
        <begin position="336"/>
        <end position="357"/>
    </location>
</feature>
<dbReference type="InterPro" id="IPR008635">
    <property type="entry name" value="Coiled_stalk_dom"/>
</dbReference>
<dbReference type="CDD" id="cd12820">
    <property type="entry name" value="LbR_YadA-like"/>
    <property type="match status" value="3"/>
</dbReference>
<dbReference type="Gene3D" id="2.150.10.10">
    <property type="entry name" value="Serralysin-like metalloprotease, C-terminal"/>
    <property type="match status" value="8"/>
</dbReference>
<organism evidence="5 6">
    <name type="scientific">Mannheimia indoligenes</name>
    <dbReference type="NCBI Taxonomy" id="3103145"/>
    <lineage>
        <taxon>Bacteria</taxon>
        <taxon>Pseudomonadati</taxon>
        <taxon>Pseudomonadota</taxon>
        <taxon>Gammaproteobacteria</taxon>
        <taxon>Pasteurellales</taxon>
        <taxon>Pasteurellaceae</taxon>
        <taxon>Mannheimia</taxon>
    </lineage>
</organism>
<feature type="domain" description="Trimeric autotransporter adhesin YadA-like head" evidence="2">
    <location>
        <begin position="955"/>
        <end position="976"/>
    </location>
</feature>
<dbReference type="Proteomes" id="UP001432017">
    <property type="component" value="Unassembled WGS sequence"/>
</dbReference>
<feature type="domain" description="Trimeric autotransporter adhesin YadA-like head" evidence="2">
    <location>
        <begin position="364"/>
        <end position="386"/>
    </location>
</feature>
<feature type="non-terminal residue" evidence="5">
    <location>
        <position position="1695"/>
    </location>
</feature>
<feature type="domain" description="Trimeric autotransporter adhesin YadA-like head" evidence="2">
    <location>
        <begin position="254"/>
        <end position="277"/>
    </location>
</feature>
<keyword evidence="6" id="KW-1185">Reference proteome</keyword>
<feature type="domain" description="Trimeric autotransporter adhesin YadA-like stalk" evidence="3">
    <location>
        <begin position="1634"/>
        <end position="1672"/>
    </location>
</feature>
<dbReference type="InterPro" id="IPR037174">
    <property type="entry name" value="Trimeric_adhesin"/>
</dbReference>
<gene>
    <name evidence="5" type="ORF">V6W77_10795</name>
</gene>
<feature type="domain" description="Trimeric autotransporter adhesin YadA-like head" evidence="2">
    <location>
        <begin position="1038"/>
        <end position="1062"/>
    </location>
</feature>
<name>A0ABU7ZH11_9PAST</name>
<feature type="domain" description="Trimeric autotransporter adhesin YadA-like head" evidence="2">
    <location>
        <begin position="424"/>
        <end position="447"/>
    </location>
</feature>
<evidence type="ECO:0000256" key="1">
    <source>
        <dbReference type="SAM" id="MobiDB-lite"/>
    </source>
</evidence>
<dbReference type="Pfam" id="PF05658">
    <property type="entry name" value="YadA_head"/>
    <property type="match status" value="18"/>
</dbReference>
<feature type="domain" description="Trimeric autotransporter adhesin YadA-like head" evidence="2">
    <location>
        <begin position="280"/>
        <end position="301"/>
    </location>
</feature>
<dbReference type="Gene3D" id="3.90.1780.10">
    <property type="entry name" value="Trimeric adhesin"/>
    <property type="match status" value="2"/>
</dbReference>
<comment type="caution">
    <text evidence="5">The sequence shown here is derived from an EMBL/GenBank/DDBJ whole genome shotgun (WGS) entry which is preliminary data.</text>
</comment>
<reference evidence="5" key="1">
    <citation type="submission" date="2023-12" db="EMBL/GenBank/DDBJ databases">
        <title>Mannheima indologenes sp. nov. proposed for Clade V organisms of Mannheimia.</title>
        <authorList>
            <person name="Christensen H."/>
        </authorList>
    </citation>
    <scope>NUCLEOTIDE SEQUENCE</scope>
    <source>
        <strain evidence="5">M14.4</strain>
    </source>
</reference>